<sequence>MFWPAVVLWPGTWSTACFIPHRHTQTRHGHVALLARGSIYGAAFCLLLLPYMSDSLPYETIVRFIELARLIKPALSWYQPEHIMTPLAALPDNYHTFFMAAFDLSDSECRKAWTSLRERSWAYELDDTELLALRTKYLPVFLTHGIPREIEQGLYSFDSPHRSCKDEACAKRLYADPNASRSRDLSSASASRVPITVFTKEFGALPDFATSRKCTQCNTRYYHNYLVDKNWRHYYPGSSIDFMQVSGHFYMHRDVAELFASMKVNAWTSGTNCAKIYNESNKGHAIARFLPPDWPYNLQLDVEKVWDDMIADGIEGTGADEDEDVEIDEDGVCPDKPSVGNQKPKARFGRRRTHNEELCVMSCGVIVGRATFYGSEAPNGVRKFWKRLFPTQRSLPQVLWHDNNCRIVAMLRSQDDDYFKNCALPVDVFHFKCKHKESDIECGRYCNPYRYTQLRTKEGSWRFNSSAAEQTNAWFGGFQAIVQEMSAERYDFFLDEMIRRRNMAMVELSRQRGHNPHSIPRSALL</sequence>
<accession>A0A8H6S9B2</accession>
<organism evidence="2 3">
    <name type="scientific">Mycena indigotica</name>
    <dbReference type="NCBI Taxonomy" id="2126181"/>
    <lineage>
        <taxon>Eukaryota</taxon>
        <taxon>Fungi</taxon>
        <taxon>Dikarya</taxon>
        <taxon>Basidiomycota</taxon>
        <taxon>Agaricomycotina</taxon>
        <taxon>Agaricomycetes</taxon>
        <taxon>Agaricomycetidae</taxon>
        <taxon>Agaricales</taxon>
        <taxon>Marasmiineae</taxon>
        <taxon>Mycenaceae</taxon>
        <taxon>Mycena</taxon>
    </lineage>
</organism>
<protein>
    <recommendedName>
        <fullName evidence="1">CxC5 like cysteine cluster associated with KDZ domain-containing protein</fullName>
    </recommendedName>
</protein>
<evidence type="ECO:0000313" key="2">
    <source>
        <dbReference type="EMBL" id="KAF7294713.1"/>
    </source>
</evidence>
<proteinExistence type="predicted"/>
<dbReference type="GeneID" id="59349198"/>
<dbReference type="InterPro" id="IPR041539">
    <property type="entry name" value="CxC5"/>
</dbReference>
<dbReference type="AlphaFoldDB" id="A0A8H6S9B2"/>
<dbReference type="Proteomes" id="UP000636479">
    <property type="component" value="Unassembled WGS sequence"/>
</dbReference>
<keyword evidence="3" id="KW-1185">Reference proteome</keyword>
<name>A0A8H6S9B2_9AGAR</name>
<dbReference type="EMBL" id="JACAZF010000009">
    <property type="protein sequence ID" value="KAF7294713.1"/>
    <property type="molecule type" value="Genomic_DNA"/>
</dbReference>
<comment type="caution">
    <text evidence="2">The sequence shown here is derived from an EMBL/GenBank/DDBJ whole genome shotgun (WGS) entry which is preliminary data.</text>
</comment>
<gene>
    <name evidence="2" type="ORF">MIND_01008600</name>
</gene>
<dbReference type="OrthoDB" id="2501483at2759"/>
<dbReference type="Pfam" id="PF18718">
    <property type="entry name" value="CxC5"/>
    <property type="match status" value="1"/>
</dbReference>
<feature type="domain" description="CxC5 like cysteine cluster associated with KDZ" evidence="1">
    <location>
        <begin position="157"/>
        <end position="280"/>
    </location>
</feature>
<dbReference type="RefSeq" id="XP_037216076.1">
    <property type="nucleotide sequence ID" value="XM_037366682.1"/>
</dbReference>
<evidence type="ECO:0000313" key="3">
    <source>
        <dbReference type="Proteomes" id="UP000636479"/>
    </source>
</evidence>
<reference evidence="2" key="1">
    <citation type="submission" date="2020-05" db="EMBL/GenBank/DDBJ databases">
        <title>Mycena genomes resolve the evolution of fungal bioluminescence.</title>
        <authorList>
            <person name="Tsai I.J."/>
        </authorList>
    </citation>
    <scope>NUCLEOTIDE SEQUENCE</scope>
    <source>
        <strain evidence="2">171206Taipei</strain>
    </source>
</reference>
<evidence type="ECO:0000259" key="1">
    <source>
        <dbReference type="Pfam" id="PF18718"/>
    </source>
</evidence>